<comment type="similarity">
    <text evidence="1 2">Belongs to the phD/YefM antitoxin family.</text>
</comment>
<dbReference type="NCBIfam" id="TIGR01552">
    <property type="entry name" value="phd_fam"/>
    <property type="match status" value="1"/>
</dbReference>
<dbReference type="Pfam" id="PF02604">
    <property type="entry name" value="PhdYeFM_antitox"/>
    <property type="match status" value="1"/>
</dbReference>
<proteinExistence type="inferred from homology"/>
<dbReference type="Gene3D" id="3.40.1620.10">
    <property type="entry name" value="YefM-like domain"/>
    <property type="match status" value="1"/>
</dbReference>
<dbReference type="RefSeq" id="WP_220302119.1">
    <property type="nucleotide sequence ID" value="NZ_JAEUAW010000018.1"/>
</dbReference>
<reference evidence="4 5" key="1">
    <citation type="journal article" date="2021" name="MBio">
        <title>Poor Competitiveness of Bradyrhizobium in Pigeon Pea Root Colonization in Indian Soils.</title>
        <authorList>
            <person name="Chalasani D."/>
            <person name="Basu A."/>
            <person name="Pullabhotla S.V.S.R.N."/>
            <person name="Jorrin B."/>
            <person name="Neal A.L."/>
            <person name="Poole P.S."/>
            <person name="Podile A.R."/>
            <person name="Tkacz A."/>
        </authorList>
    </citation>
    <scope>NUCLEOTIDE SEQUENCE [LARGE SCALE GENOMIC DNA]</scope>
    <source>
        <strain evidence="4 5">HU14</strain>
    </source>
</reference>
<keyword evidence="5" id="KW-1185">Reference proteome</keyword>
<comment type="caution">
    <text evidence="4">The sequence shown here is derived from an EMBL/GenBank/DDBJ whole genome shotgun (WGS) entry which is preliminary data.</text>
</comment>
<organism evidence="4 5">
    <name type="scientific">Microbacterium jejuense</name>
    <dbReference type="NCBI Taxonomy" id="1263637"/>
    <lineage>
        <taxon>Bacteria</taxon>
        <taxon>Bacillati</taxon>
        <taxon>Actinomycetota</taxon>
        <taxon>Actinomycetes</taxon>
        <taxon>Micrococcales</taxon>
        <taxon>Microbacteriaceae</taxon>
        <taxon>Microbacterium</taxon>
    </lineage>
</organism>
<dbReference type="SUPFAM" id="SSF143120">
    <property type="entry name" value="YefM-like"/>
    <property type="match status" value="1"/>
</dbReference>
<feature type="region of interest" description="Disordered" evidence="3">
    <location>
        <begin position="66"/>
        <end position="96"/>
    </location>
</feature>
<dbReference type="PANTHER" id="PTHR35377">
    <property type="entry name" value="ANTITOXIN VAPB49-RELATED-RELATED"/>
    <property type="match status" value="1"/>
</dbReference>
<evidence type="ECO:0000313" key="4">
    <source>
        <dbReference type="EMBL" id="MBW9095417.1"/>
    </source>
</evidence>
<dbReference type="PANTHER" id="PTHR35377:SF8">
    <property type="entry name" value="ANTITOXIN VAPB22"/>
    <property type="match status" value="1"/>
</dbReference>
<gene>
    <name evidence="4" type="ORF">JNB62_17180</name>
</gene>
<evidence type="ECO:0000256" key="3">
    <source>
        <dbReference type="SAM" id="MobiDB-lite"/>
    </source>
</evidence>
<dbReference type="InterPro" id="IPR036165">
    <property type="entry name" value="YefM-like_sf"/>
</dbReference>
<evidence type="ECO:0000256" key="1">
    <source>
        <dbReference type="ARBA" id="ARBA00009981"/>
    </source>
</evidence>
<name>A0ABS7HR30_9MICO</name>
<dbReference type="InterPro" id="IPR006442">
    <property type="entry name" value="Antitoxin_Phd/YefM"/>
</dbReference>
<dbReference type="InterPro" id="IPR051416">
    <property type="entry name" value="phD-YefM_TA_antitoxins"/>
</dbReference>
<dbReference type="EMBL" id="JAEUAW010000018">
    <property type="protein sequence ID" value="MBW9095417.1"/>
    <property type="molecule type" value="Genomic_DNA"/>
</dbReference>
<evidence type="ECO:0000313" key="5">
    <source>
        <dbReference type="Proteomes" id="UP001196843"/>
    </source>
</evidence>
<accession>A0ABS7HR30</accession>
<evidence type="ECO:0000256" key="2">
    <source>
        <dbReference type="RuleBase" id="RU362080"/>
    </source>
</evidence>
<protein>
    <recommendedName>
        <fullName evidence="2">Antitoxin</fullName>
    </recommendedName>
</protein>
<comment type="function">
    <text evidence="2">Antitoxin component of a type II toxin-antitoxin (TA) system.</text>
</comment>
<dbReference type="Proteomes" id="UP001196843">
    <property type="component" value="Unassembled WGS sequence"/>
</dbReference>
<sequence length="96" mass="10405">MVTISASTARQTLPAQLDRVAQGEEVAITRHGRVVAVLVSPEALRARRAPQMWERADELGARLASLRAQPASPAEIDPTRVGELTAEAQHSRSRGR</sequence>